<comment type="similarity">
    <text evidence="2">Belongs to the ATPase epsilon chain family.</text>
</comment>
<evidence type="ECO:0000313" key="15">
    <source>
        <dbReference type="Proteomes" id="UP001165289"/>
    </source>
</evidence>
<dbReference type="Pfam" id="PF02823">
    <property type="entry name" value="ATP-synt_DE_N"/>
    <property type="match status" value="1"/>
</dbReference>
<evidence type="ECO:0000256" key="2">
    <source>
        <dbReference type="ARBA" id="ARBA00005712"/>
    </source>
</evidence>
<dbReference type="Gene3D" id="2.60.15.10">
    <property type="entry name" value="F0F1 ATP synthase delta/epsilon subunit, N-terminal"/>
    <property type="match status" value="1"/>
</dbReference>
<evidence type="ECO:0000313" key="14">
    <source>
        <dbReference type="EMBL" id="KAI6651557.1"/>
    </source>
</evidence>
<comment type="caution">
    <text evidence="14">The sequence shown here is derived from an EMBL/GenBank/DDBJ whole genome shotgun (WGS) entry which is preliminary data.</text>
</comment>
<dbReference type="EMBL" id="JAKMXF010000303">
    <property type="protein sequence ID" value="KAI6651557.1"/>
    <property type="molecule type" value="Genomic_DNA"/>
</dbReference>
<dbReference type="Proteomes" id="UP001165289">
    <property type="component" value="Unassembled WGS sequence"/>
</dbReference>
<reference evidence="14 15" key="1">
    <citation type="journal article" date="2023" name="BMC Biol.">
        <title>The compact genome of the sponge Oopsacas minuta (Hexactinellida) is lacking key metazoan core genes.</title>
        <authorList>
            <person name="Santini S."/>
            <person name="Schenkelaars Q."/>
            <person name="Jourda C."/>
            <person name="Duchesne M."/>
            <person name="Belahbib H."/>
            <person name="Rocher C."/>
            <person name="Selva M."/>
            <person name="Riesgo A."/>
            <person name="Vervoort M."/>
            <person name="Leys S.P."/>
            <person name="Kodjabachian L."/>
            <person name="Le Bivic A."/>
            <person name="Borchiellini C."/>
            <person name="Claverie J.M."/>
            <person name="Renard E."/>
        </authorList>
    </citation>
    <scope>NUCLEOTIDE SEQUENCE [LARGE SCALE GENOMIC DNA]</scope>
    <source>
        <strain evidence="14">SPO-2</strain>
    </source>
</reference>
<dbReference type="CDD" id="cd12152">
    <property type="entry name" value="F1-ATPase_delta"/>
    <property type="match status" value="1"/>
</dbReference>
<proteinExistence type="inferred from homology"/>
<keyword evidence="15" id="KW-1185">Reference proteome</keyword>
<evidence type="ECO:0000256" key="9">
    <source>
        <dbReference type="ARBA" id="ARBA00023136"/>
    </source>
</evidence>
<dbReference type="GO" id="GO:0046933">
    <property type="term" value="F:proton-transporting ATP synthase activity, rotational mechanism"/>
    <property type="evidence" value="ECO:0007669"/>
    <property type="project" value="InterPro"/>
</dbReference>
<comment type="subcellular location">
    <subcellularLocation>
        <location evidence="1">Mitochondrion inner membrane</location>
    </subcellularLocation>
</comment>
<evidence type="ECO:0000256" key="11">
    <source>
        <dbReference type="ARBA" id="ARBA00023310"/>
    </source>
</evidence>
<evidence type="ECO:0000256" key="8">
    <source>
        <dbReference type="ARBA" id="ARBA00023128"/>
    </source>
</evidence>
<evidence type="ECO:0000256" key="12">
    <source>
        <dbReference type="ARBA" id="ARBA00031669"/>
    </source>
</evidence>
<sequence length="162" mass="17676">MVSRLPLLLYRAVPLLRLQARSVSTSGYHFNELPLTFSSPYESFYKKQNISQVDVSTLSGDMGILPDHVPVIAALSPGLVSVYEENGDINKFFVSSGVVTVNEDSSVQILAEEAAPLTHLDRLEAQKGLDKCQQDLNSASSEEDRATANIGIDFYEAALKAL</sequence>
<evidence type="ECO:0000256" key="6">
    <source>
        <dbReference type="ARBA" id="ARBA00022946"/>
    </source>
</evidence>
<dbReference type="PANTHER" id="PTHR13822:SF7">
    <property type="entry name" value="ATP SYNTHASE SUBUNIT DELTA, MITOCHONDRIAL"/>
    <property type="match status" value="1"/>
</dbReference>
<dbReference type="NCBIfam" id="TIGR01216">
    <property type="entry name" value="ATP_synt_epsi"/>
    <property type="match status" value="1"/>
</dbReference>
<dbReference type="InterPro" id="IPR001469">
    <property type="entry name" value="ATP_synth_F1_dsu/esu"/>
</dbReference>
<keyword evidence="6" id="KW-0809">Transit peptide</keyword>
<protein>
    <recommendedName>
        <fullName evidence="12">F-ATPase delta subunit</fullName>
    </recommendedName>
</protein>
<dbReference type="Gene3D" id="1.20.5.440">
    <property type="entry name" value="ATP synthase delta/epsilon subunit, C-terminal domain"/>
    <property type="match status" value="1"/>
</dbReference>
<keyword evidence="5" id="KW-0999">Mitochondrion inner membrane</keyword>
<evidence type="ECO:0000256" key="10">
    <source>
        <dbReference type="ARBA" id="ARBA00023196"/>
    </source>
</evidence>
<dbReference type="AlphaFoldDB" id="A0AAV7JRD9"/>
<keyword evidence="11" id="KW-0066">ATP synthesis</keyword>
<keyword evidence="8" id="KW-0496">Mitochondrion</keyword>
<keyword evidence="10" id="KW-0139">CF(1)</keyword>
<evidence type="ECO:0000256" key="5">
    <source>
        <dbReference type="ARBA" id="ARBA00022792"/>
    </source>
</evidence>
<organism evidence="14 15">
    <name type="scientific">Oopsacas minuta</name>
    <dbReference type="NCBI Taxonomy" id="111878"/>
    <lineage>
        <taxon>Eukaryota</taxon>
        <taxon>Metazoa</taxon>
        <taxon>Porifera</taxon>
        <taxon>Hexactinellida</taxon>
        <taxon>Hexasterophora</taxon>
        <taxon>Lyssacinosida</taxon>
        <taxon>Leucopsacidae</taxon>
        <taxon>Oopsacas</taxon>
    </lineage>
</organism>
<keyword evidence="4" id="KW-0375">Hydrogen ion transport</keyword>
<dbReference type="HAMAP" id="MF_00530">
    <property type="entry name" value="ATP_synth_epsil_bac"/>
    <property type="match status" value="1"/>
</dbReference>
<dbReference type="FunFam" id="2.60.15.10:FF:000004">
    <property type="entry name" value="ATP synthase subunit delta, mitochondrial"/>
    <property type="match status" value="1"/>
</dbReference>
<dbReference type="SUPFAM" id="SSF51344">
    <property type="entry name" value="Epsilon subunit of F1F0-ATP synthase N-terminal domain"/>
    <property type="match status" value="1"/>
</dbReference>
<evidence type="ECO:0000256" key="3">
    <source>
        <dbReference type="ARBA" id="ARBA00022448"/>
    </source>
</evidence>
<name>A0AAV7JRD9_9METZ</name>
<keyword evidence="9" id="KW-0472">Membrane</keyword>
<dbReference type="GO" id="GO:0045259">
    <property type="term" value="C:proton-transporting ATP synthase complex"/>
    <property type="evidence" value="ECO:0007669"/>
    <property type="project" value="UniProtKB-KW"/>
</dbReference>
<evidence type="ECO:0000256" key="1">
    <source>
        <dbReference type="ARBA" id="ARBA00004273"/>
    </source>
</evidence>
<feature type="domain" description="ATP synthase F1 complex delta/epsilon subunit N-terminal" evidence="13">
    <location>
        <begin position="35"/>
        <end position="114"/>
    </location>
</feature>
<dbReference type="InterPro" id="IPR036771">
    <property type="entry name" value="ATPsynth_dsu/esu_N"/>
</dbReference>
<keyword evidence="7" id="KW-0406">Ion transport</keyword>
<keyword evidence="3" id="KW-0813">Transport</keyword>
<dbReference type="PANTHER" id="PTHR13822">
    <property type="entry name" value="ATP SYNTHASE DELTA/EPSILON CHAIN"/>
    <property type="match status" value="1"/>
</dbReference>
<evidence type="ECO:0000256" key="4">
    <source>
        <dbReference type="ARBA" id="ARBA00022781"/>
    </source>
</evidence>
<evidence type="ECO:0000259" key="13">
    <source>
        <dbReference type="Pfam" id="PF02823"/>
    </source>
</evidence>
<dbReference type="GO" id="GO:0005743">
    <property type="term" value="C:mitochondrial inner membrane"/>
    <property type="evidence" value="ECO:0007669"/>
    <property type="project" value="UniProtKB-SubCell"/>
</dbReference>
<gene>
    <name evidence="14" type="ORF">LOD99_5165</name>
</gene>
<evidence type="ECO:0000256" key="7">
    <source>
        <dbReference type="ARBA" id="ARBA00023065"/>
    </source>
</evidence>
<dbReference type="InterPro" id="IPR020546">
    <property type="entry name" value="ATP_synth_F1_dsu/esu_N"/>
</dbReference>
<accession>A0AAV7JRD9</accession>